<dbReference type="InterPro" id="IPR008526">
    <property type="entry name" value="YedI"/>
</dbReference>
<feature type="compositionally biased region" description="Basic and acidic residues" evidence="1">
    <location>
        <begin position="151"/>
        <end position="162"/>
    </location>
</feature>
<keyword evidence="2" id="KW-0472">Membrane</keyword>
<keyword evidence="2" id="KW-1133">Transmembrane helix</keyword>
<evidence type="ECO:0000313" key="4">
    <source>
        <dbReference type="Proteomes" id="UP000243937"/>
    </source>
</evidence>
<dbReference type="PIRSF" id="PIRSF016660">
    <property type="entry name" value="YedI"/>
    <property type="match status" value="1"/>
</dbReference>
<dbReference type="Pfam" id="PF05661">
    <property type="entry name" value="DUF808"/>
    <property type="match status" value="1"/>
</dbReference>
<dbReference type="AlphaFoldDB" id="A0A1Y0D6P4"/>
<protein>
    <recommendedName>
        <fullName evidence="5">DUF808 domain-containing protein</fullName>
    </recommendedName>
</protein>
<evidence type="ECO:0008006" key="5">
    <source>
        <dbReference type="Google" id="ProtNLM"/>
    </source>
</evidence>
<keyword evidence="2" id="KW-0812">Transmembrane</keyword>
<dbReference type="PANTHER" id="PTHR30503:SF3">
    <property type="entry name" value="INNER MEMBRANE PROTEIN YEDI"/>
    <property type="match status" value="1"/>
</dbReference>
<feature type="transmembrane region" description="Helical" evidence="2">
    <location>
        <begin position="306"/>
        <end position="331"/>
    </location>
</feature>
<feature type="transmembrane region" description="Helical" evidence="2">
    <location>
        <begin position="263"/>
        <end position="286"/>
    </location>
</feature>
<feature type="transmembrane region" description="Helical" evidence="2">
    <location>
        <begin position="184"/>
        <end position="203"/>
    </location>
</feature>
<feature type="region of interest" description="Disordered" evidence="1">
    <location>
        <begin position="143"/>
        <end position="162"/>
    </location>
</feature>
<sequence>MAGVSLLMLLDDIASLLDDVSLMTKMAARKAASVLGDDLALNAEQVSGVRADRELPVVWAVAKGSMLNKVILVPSALAISAFIPWAIVPLLMLGGIYLCYEGAEKLVHSYLHKKALSTSSASAVQSEPLASTERLVAAPSLAVSHSSKAPHSPEVRHPDAKLDPNMDVQTYELGKIKGAIRTDFVLSAEIIVITLGIVSDAPFMQQVMVLAGIALGMTISVYGLVAGIVKLDDLGLYLTKKGGAWEKPGLAILAACPYLMRGLSIVGTIAMFLVGGGILVHGLAWLEHWVAAAAALTHGLPAIGNVLAWLTPLLLHMVIGLAAGLLVVGLFKVKELFMPSAQ</sequence>
<evidence type="ECO:0000256" key="2">
    <source>
        <dbReference type="SAM" id="Phobius"/>
    </source>
</evidence>
<gene>
    <name evidence="3" type="ORF">CBP31_11790</name>
</gene>
<reference evidence="3 4" key="1">
    <citation type="journal article" date="2014" name="Int. J. Syst. Evol. Microbiol.">
        <title>Oceanisphaera profunda sp. nov., a marine bacterium isolated from deep-sea sediment, and emended description of the genus Oceanisphaera.</title>
        <authorList>
            <person name="Xu Z."/>
            <person name="Zhang X.Y."/>
            <person name="Su H.N."/>
            <person name="Yu Z.C."/>
            <person name="Liu C."/>
            <person name="Li H."/>
            <person name="Chen X.L."/>
            <person name="Song X.Y."/>
            <person name="Xie B.B."/>
            <person name="Qin Q.L."/>
            <person name="Zhou B.C."/>
            <person name="Shi M."/>
            <person name="Huang Y."/>
            <person name="Zhang Y.Z."/>
        </authorList>
    </citation>
    <scope>NUCLEOTIDE SEQUENCE [LARGE SCALE GENOMIC DNA]</scope>
    <source>
        <strain evidence="3 4">SM1222</strain>
    </source>
</reference>
<evidence type="ECO:0000313" key="3">
    <source>
        <dbReference type="EMBL" id="ART83211.1"/>
    </source>
</evidence>
<dbReference type="PANTHER" id="PTHR30503">
    <property type="entry name" value="INNER MEMBRANE PROTEIN YEDI"/>
    <property type="match status" value="1"/>
</dbReference>
<dbReference type="EMBL" id="CP021377">
    <property type="protein sequence ID" value="ART83211.1"/>
    <property type="molecule type" value="Genomic_DNA"/>
</dbReference>
<dbReference type="Proteomes" id="UP000243937">
    <property type="component" value="Chromosome"/>
</dbReference>
<keyword evidence="4" id="KW-1185">Reference proteome</keyword>
<evidence type="ECO:0000256" key="1">
    <source>
        <dbReference type="SAM" id="MobiDB-lite"/>
    </source>
</evidence>
<feature type="transmembrane region" description="Helical" evidence="2">
    <location>
        <begin position="209"/>
        <end position="231"/>
    </location>
</feature>
<proteinExistence type="predicted"/>
<feature type="transmembrane region" description="Helical" evidence="2">
    <location>
        <begin position="76"/>
        <end position="100"/>
    </location>
</feature>
<dbReference type="KEGG" id="opf:CBP31_11790"/>
<name>A0A1Y0D6P4_9GAMM</name>
<organism evidence="3 4">
    <name type="scientific">Oceanisphaera profunda</name>
    <dbReference type="NCBI Taxonomy" id="1416627"/>
    <lineage>
        <taxon>Bacteria</taxon>
        <taxon>Pseudomonadati</taxon>
        <taxon>Pseudomonadota</taxon>
        <taxon>Gammaproteobacteria</taxon>
        <taxon>Aeromonadales</taxon>
        <taxon>Aeromonadaceae</taxon>
        <taxon>Oceanisphaera</taxon>
    </lineage>
</organism>
<accession>A0A1Y0D6P4</accession>
<dbReference type="OrthoDB" id="9814178at2"/>
<dbReference type="GO" id="GO:0005886">
    <property type="term" value="C:plasma membrane"/>
    <property type="evidence" value="ECO:0007669"/>
    <property type="project" value="TreeGrafter"/>
</dbReference>
<dbReference type="RefSeq" id="WP_087037505.1">
    <property type="nucleotide sequence ID" value="NZ_CP021377.1"/>
</dbReference>